<reference evidence="1 2" key="1">
    <citation type="journal article" date="2009" name="Genome Res.">
        <title>Whole genome sequence of Desulfovibrio magneticus strain RS-1 revealed common gene clusters in magnetotactic bacteria.</title>
        <authorList>
            <person name="Nakazawa H."/>
            <person name="Arakaki A."/>
            <person name="Narita-Yamada S."/>
            <person name="Yashiro I."/>
            <person name="Jinno K."/>
            <person name="Aoki N."/>
            <person name="Tsuruyama A."/>
            <person name="Okamura Y."/>
            <person name="Tanikawa S."/>
            <person name="Fujita N."/>
            <person name="Takeyama H."/>
            <person name="Matsunaga T."/>
        </authorList>
    </citation>
    <scope>NUCLEOTIDE SEQUENCE [LARGE SCALE GENOMIC DNA]</scope>
    <source>
        <strain evidence="2">ATCC 700980 / DSM 13731 / RS-1</strain>
    </source>
</reference>
<dbReference type="OrthoDB" id="5422881at2"/>
<dbReference type="HOGENOM" id="CLU_2192778_0_0_7"/>
<gene>
    <name evidence="1" type="ordered locus">DMR_24680</name>
</gene>
<protein>
    <submittedName>
        <fullName evidence="1">Uncharacterized protein</fullName>
    </submittedName>
</protein>
<sequence>MAELTPEAVEMRKRLLAELPPVIARKHVGTFLGGLVSAESMANYDTRREGPKNAMSVGDSVAYYREDLVEWLLTRWTVTIRKTREERLLELAKRDAKPGKRSRGFSRA</sequence>
<name>C4XTG2_SOLM1</name>
<dbReference type="AlphaFoldDB" id="C4XTG2"/>
<evidence type="ECO:0000313" key="1">
    <source>
        <dbReference type="EMBL" id="BAH75959.1"/>
    </source>
</evidence>
<proteinExistence type="predicted"/>
<accession>C4XTG2</accession>
<dbReference type="KEGG" id="dma:DMR_24680"/>
<organism evidence="1 2">
    <name type="scientific">Solidesulfovibrio magneticus (strain ATCC 700980 / DSM 13731 / RS-1)</name>
    <name type="common">Desulfovibrio magneticus</name>
    <dbReference type="NCBI Taxonomy" id="573370"/>
    <lineage>
        <taxon>Bacteria</taxon>
        <taxon>Pseudomonadati</taxon>
        <taxon>Thermodesulfobacteriota</taxon>
        <taxon>Desulfovibrionia</taxon>
        <taxon>Desulfovibrionales</taxon>
        <taxon>Desulfovibrionaceae</taxon>
        <taxon>Solidesulfovibrio</taxon>
    </lineage>
</organism>
<dbReference type="RefSeq" id="WP_015861138.1">
    <property type="nucleotide sequence ID" value="NC_012796.1"/>
</dbReference>
<dbReference type="EMBL" id="AP010904">
    <property type="protein sequence ID" value="BAH75959.1"/>
    <property type="molecule type" value="Genomic_DNA"/>
</dbReference>
<dbReference type="eggNOG" id="ENOG502ZGA6">
    <property type="taxonomic scope" value="Bacteria"/>
</dbReference>
<dbReference type="Proteomes" id="UP000009071">
    <property type="component" value="Chromosome"/>
</dbReference>
<keyword evidence="2" id="KW-1185">Reference proteome</keyword>
<evidence type="ECO:0000313" key="2">
    <source>
        <dbReference type="Proteomes" id="UP000009071"/>
    </source>
</evidence>